<gene>
    <name evidence="10 12" type="primary">acpS</name>
    <name evidence="12" type="ORF">OUO13_12120</name>
</gene>
<name>A0A9X3EEU6_9GAMM</name>
<feature type="domain" description="4'-phosphopantetheinyl transferase" evidence="11">
    <location>
        <begin position="15"/>
        <end position="110"/>
    </location>
</feature>
<dbReference type="InterPro" id="IPR037143">
    <property type="entry name" value="4-PPantetheinyl_Trfase_dom_sf"/>
</dbReference>
<organism evidence="12 13">
    <name type="scientific">Parathalassolituus penaei</name>
    <dbReference type="NCBI Taxonomy" id="2997323"/>
    <lineage>
        <taxon>Bacteria</taxon>
        <taxon>Pseudomonadati</taxon>
        <taxon>Pseudomonadota</taxon>
        <taxon>Gammaproteobacteria</taxon>
        <taxon>Oceanospirillales</taxon>
        <taxon>Oceanospirillaceae</taxon>
        <taxon>Parathalassolituus</taxon>
    </lineage>
</organism>
<evidence type="ECO:0000256" key="7">
    <source>
        <dbReference type="ARBA" id="ARBA00023160"/>
    </source>
</evidence>
<evidence type="ECO:0000313" key="12">
    <source>
        <dbReference type="EMBL" id="MCY0965936.1"/>
    </source>
</evidence>
<evidence type="ECO:0000256" key="5">
    <source>
        <dbReference type="ARBA" id="ARBA00022842"/>
    </source>
</evidence>
<comment type="similarity">
    <text evidence="10">Belongs to the P-Pant transferase superfamily. AcpS family.</text>
</comment>
<protein>
    <recommendedName>
        <fullName evidence="10">Holo-[acyl-carrier-protein] synthase</fullName>
        <shortName evidence="10">Holo-ACP synthase</shortName>
        <ecNumber evidence="10">2.7.8.7</ecNumber>
    </recommendedName>
    <alternativeName>
        <fullName evidence="10">4'-phosphopantetheinyl transferase AcpS</fullName>
    </alternativeName>
</protein>
<dbReference type="EMBL" id="JAPNOA010000029">
    <property type="protein sequence ID" value="MCY0965936.1"/>
    <property type="molecule type" value="Genomic_DNA"/>
</dbReference>
<feature type="binding site" evidence="10">
    <location>
        <position position="68"/>
    </location>
    <ligand>
        <name>Mg(2+)</name>
        <dbReference type="ChEBI" id="CHEBI:18420"/>
    </ligand>
</feature>
<evidence type="ECO:0000256" key="8">
    <source>
        <dbReference type="ARBA" id="ARBA00050875"/>
    </source>
</evidence>
<evidence type="ECO:0000256" key="10">
    <source>
        <dbReference type="HAMAP-Rule" id="MF_00101"/>
    </source>
</evidence>
<dbReference type="EC" id="2.7.8.7" evidence="10"/>
<keyword evidence="2 10" id="KW-0808">Transferase</keyword>
<dbReference type="HAMAP" id="MF_00101">
    <property type="entry name" value="AcpS"/>
    <property type="match status" value="1"/>
</dbReference>
<keyword evidence="13" id="KW-1185">Reference proteome</keyword>
<keyword evidence="5 10" id="KW-0460">Magnesium</keyword>
<dbReference type="NCBIfam" id="TIGR00556">
    <property type="entry name" value="pantethn_trn"/>
    <property type="match status" value="1"/>
</dbReference>
<sequence length="136" mass="14124">MQPLFDSALDAAVVGVGTDILAVARIEAVLARTGERFARRILTPAELQLWQARGCPANFVAKQFAAKEALAKALGTGIGAGVSFQQMEVLRSAAGAPLVTLSGAAADHLQRLGGRQALISLSDDQGLILAFAVLSR</sequence>
<evidence type="ECO:0000259" key="11">
    <source>
        <dbReference type="Pfam" id="PF01648"/>
    </source>
</evidence>
<evidence type="ECO:0000256" key="6">
    <source>
        <dbReference type="ARBA" id="ARBA00023098"/>
    </source>
</evidence>
<dbReference type="GO" id="GO:0005737">
    <property type="term" value="C:cytoplasm"/>
    <property type="evidence" value="ECO:0007669"/>
    <property type="project" value="UniProtKB-SubCell"/>
</dbReference>
<keyword evidence="7 10" id="KW-0275">Fatty acid biosynthesis</keyword>
<evidence type="ECO:0000256" key="1">
    <source>
        <dbReference type="ARBA" id="ARBA00022516"/>
    </source>
</evidence>
<dbReference type="Gene3D" id="3.90.470.20">
    <property type="entry name" value="4'-phosphopantetheinyl transferase domain"/>
    <property type="match status" value="1"/>
</dbReference>
<keyword evidence="3 10" id="KW-0479">Metal-binding</keyword>
<dbReference type="GO" id="GO:0000287">
    <property type="term" value="F:magnesium ion binding"/>
    <property type="evidence" value="ECO:0007669"/>
    <property type="project" value="UniProtKB-UniRule"/>
</dbReference>
<accession>A0A9X3EEU6</accession>
<dbReference type="InterPro" id="IPR008278">
    <property type="entry name" value="4-PPantetheinyl_Trfase_dom"/>
</dbReference>
<dbReference type="InterPro" id="IPR004568">
    <property type="entry name" value="Ppantetheine-prot_Trfase_dom"/>
</dbReference>
<dbReference type="AlphaFoldDB" id="A0A9X3EEU6"/>
<dbReference type="GO" id="GO:0006633">
    <property type="term" value="P:fatty acid biosynthetic process"/>
    <property type="evidence" value="ECO:0007669"/>
    <property type="project" value="UniProtKB-UniRule"/>
</dbReference>
<comment type="function">
    <text evidence="9">Transfers the 4'-phosphopantetheine moiety from coenzyme A to the 'Ser-36' of acyl-carrier-protein.</text>
</comment>
<comment type="catalytic activity">
    <reaction evidence="8 10">
        <text>apo-[ACP] + CoA = holo-[ACP] + adenosine 3',5'-bisphosphate + H(+)</text>
        <dbReference type="Rhea" id="RHEA:12068"/>
        <dbReference type="Rhea" id="RHEA-COMP:9685"/>
        <dbReference type="Rhea" id="RHEA-COMP:9690"/>
        <dbReference type="ChEBI" id="CHEBI:15378"/>
        <dbReference type="ChEBI" id="CHEBI:29999"/>
        <dbReference type="ChEBI" id="CHEBI:57287"/>
        <dbReference type="ChEBI" id="CHEBI:58343"/>
        <dbReference type="ChEBI" id="CHEBI:64479"/>
        <dbReference type="EC" id="2.7.8.7"/>
    </reaction>
</comment>
<evidence type="ECO:0000256" key="2">
    <source>
        <dbReference type="ARBA" id="ARBA00022679"/>
    </source>
</evidence>
<evidence type="ECO:0000256" key="3">
    <source>
        <dbReference type="ARBA" id="ARBA00022723"/>
    </source>
</evidence>
<proteinExistence type="inferred from homology"/>
<keyword evidence="4 10" id="KW-0276">Fatty acid metabolism</keyword>
<feature type="binding site" evidence="10">
    <location>
        <position position="19"/>
    </location>
    <ligand>
        <name>Mg(2+)</name>
        <dbReference type="ChEBI" id="CHEBI:18420"/>
    </ligand>
</feature>
<dbReference type="Pfam" id="PF01648">
    <property type="entry name" value="ACPS"/>
    <property type="match status" value="1"/>
</dbReference>
<comment type="cofactor">
    <cofactor evidence="10">
        <name>Mg(2+)</name>
        <dbReference type="ChEBI" id="CHEBI:18420"/>
    </cofactor>
</comment>
<dbReference type="InterPro" id="IPR002582">
    <property type="entry name" value="ACPS"/>
</dbReference>
<keyword evidence="10" id="KW-0963">Cytoplasm</keyword>
<evidence type="ECO:0000256" key="9">
    <source>
        <dbReference type="ARBA" id="ARBA00054726"/>
    </source>
</evidence>
<dbReference type="SUPFAM" id="SSF56214">
    <property type="entry name" value="4'-phosphopantetheinyl transferase"/>
    <property type="match status" value="1"/>
</dbReference>
<reference evidence="12" key="1">
    <citation type="submission" date="2022-11" db="EMBL/GenBank/DDBJ databases">
        <title>Parathalassolutuus dongxingensis gen. nov., sp. nov., a novel member of family Oceanospirillaceae isolated from a coastal shrimp pond in Guangxi, China.</title>
        <authorList>
            <person name="Chen H."/>
        </authorList>
    </citation>
    <scope>NUCLEOTIDE SEQUENCE</scope>
    <source>
        <strain evidence="12">G-43</strain>
    </source>
</reference>
<dbReference type="Proteomes" id="UP001150830">
    <property type="component" value="Unassembled WGS sequence"/>
</dbReference>
<keyword evidence="1 10" id="KW-0444">Lipid biosynthesis</keyword>
<evidence type="ECO:0000256" key="4">
    <source>
        <dbReference type="ARBA" id="ARBA00022832"/>
    </source>
</evidence>
<comment type="function">
    <text evidence="10">Transfers the 4'-phosphopantetheine moiety from coenzyme A to a Ser of acyl-carrier-protein.</text>
</comment>
<evidence type="ECO:0000313" key="13">
    <source>
        <dbReference type="Proteomes" id="UP001150830"/>
    </source>
</evidence>
<keyword evidence="6 10" id="KW-0443">Lipid metabolism</keyword>
<dbReference type="NCBIfam" id="TIGR00516">
    <property type="entry name" value="acpS"/>
    <property type="match status" value="1"/>
</dbReference>
<dbReference type="GO" id="GO:0008897">
    <property type="term" value="F:holo-[acyl-carrier-protein] synthase activity"/>
    <property type="evidence" value="ECO:0007669"/>
    <property type="project" value="UniProtKB-UniRule"/>
</dbReference>
<dbReference type="RefSeq" id="WP_283174146.1">
    <property type="nucleotide sequence ID" value="NZ_JAPNOA010000029.1"/>
</dbReference>
<dbReference type="FunFam" id="3.90.470.20:FF:000001">
    <property type="entry name" value="Holo-[acyl-carrier-protein] synthase"/>
    <property type="match status" value="1"/>
</dbReference>
<comment type="caution">
    <text evidence="12">The sequence shown here is derived from an EMBL/GenBank/DDBJ whole genome shotgun (WGS) entry which is preliminary data.</text>
</comment>
<comment type="subcellular location">
    <subcellularLocation>
        <location evidence="10">Cytoplasm</location>
    </subcellularLocation>
</comment>